<evidence type="ECO:0000256" key="6">
    <source>
        <dbReference type="ARBA" id="ARBA00022723"/>
    </source>
</evidence>
<keyword evidence="6 10" id="KW-0479">Metal-binding</keyword>
<dbReference type="EC" id="3.1.26.4" evidence="4 10"/>
<proteinExistence type="inferred from homology"/>
<keyword evidence="9 10" id="KW-0460">Magnesium</keyword>
<sequence>MVLDDAQWLDGASAVVLDQVARRLLDLLAAFPFHAEGEVIGEGLRERLPGLRLYPDGTATGRPSRSWPVPAAPWHDRCMVERVIAACDGAAKGNPGPAAWAYVVADSAGAPQRWQAGALGHSTNNVGELTALQQLLAATDPAAPLEVRLDSTYTRDAVTKWLVGWKRNDWKTAAGKPVANRELIQRIDALLEGRDVTFVYVPAHQVNGDPLNAIADKAASDAARTQEGAGGTAANLPVPDPAPSSSPRAGRPSSSSATKRSTSGGSRTLSARYAGTCPCARPYAKGDTITKVGNSWGHPQCAGAHA</sequence>
<dbReference type="Pfam" id="PF00075">
    <property type="entry name" value="RNase_H"/>
    <property type="match status" value="1"/>
</dbReference>
<keyword evidence="14" id="KW-1185">Reference proteome</keyword>
<comment type="subunit">
    <text evidence="3 10">Monomer.</text>
</comment>
<evidence type="ECO:0000256" key="11">
    <source>
        <dbReference type="SAM" id="MobiDB-lite"/>
    </source>
</evidence>
<evidence type="ECO:0000256" key="1">
    <source>
        <dbReference type="ARBA" id="ARBA00000077"/>
    </source>
</evidence>
<feature type="region of interest" description="Disordered" evidence="11">
    <location>
        <begin position="218"/>
        <end position="271"/>
    </location>
</feature>
<dbReference type="AlphaFoldDB" id="A0A561EJJ9"/>
<evidence type="ECO:0000313" key="14">
    <source>
        <dbReference type="Proteomes" id="UP000318416"/>
    </source>
</evidence>
<dbReference type="PANTHER" id="PTHR10642:SF26">
    <property type="entry name" value="RIBONUCLEASE H1"/>
    <property type="match status" value="1"/>
</dbReference>
<feature type="binding site" evidence="10">
    <location>
        <position position="88"/>
    </location>
    <ligand>
        <name>Mg(2+)</name>
        <dbReference type="ChEBI" id="CHEBI:18420"/>
        <label>1</label>
    </ligand>
</feature>
<keyword evidence="8 10" id="KW-0378">Hydrolase</keyword>
<feature type="domain" description="RNase H type-1" evidence="12">
    <location>
        <begin position="79"/>
        <end position="224"/>
    </location>
</feature>
<dbReference type="InterPro" id="IPR022892">
    <property type="entry name" value="RNaseHI"/>
</dbReference>
<dbReference type="GO" id="GO:0004523">
    <property type="term" value="F:RNA-DNA hybrid ribonuclease activity"/>
    <property type="evidence" value="ECO:0007669"/>
    <property type="project" value="UniProtKB-UniRule"/>
</dbReference>
<evidence type="ECO:0000256" key="9">
    <source>
        <dbReference type="ARBA" id="ARBA00022842"/>
    </source>
</evidence>
<feature type="binding site" evidence="10">
    <location>
        <position position="88"/>
    </location>
    <ligand>
        <name>Mg(2+)</name>
        <dbReference type="ChEBI" id="CHEBI:18420"/>
        <label>2</label>
    </ligand>
</feature>
<keyword evidence="5 10" id="KW-0540">Nuclease</keyword>
<dbReference type="GO" id="GO:0000287">
    <property type="term" value="F:magnesium ion binding"/>
    <property type="evidence" value="ECO:0007669"/>
    <property type="project" value="UniProtKB-UniRule"/>
</dbReference>
<evidence type="ECO:0000313" key="13">
    <source>
        <dbReference type="EMBL" id="TWE15783.1"/>
    </source>
</evidence>
<evidence type="ECO:0000259" key="12">
    <source>
        <dbReference type="PROSITE" id="PS50879"/>
    </source>
</evidence>
<dbReference type="InterPro" id="IPR002156">
    <property type="entry name" value="RNaseH_domain"/>
</dbReference>
<dbReference type="HAMAP" id="MF_00042">
    <property type="entry name" value="RNase_H"/>
    <property type="match status" value="1"/>
</dbReference>
<organism evidence="13 14">
    <name type="scientific">Kitasatospora atroaurantiaca</name>
    <dbReference type="NCBI Taxonomy" id="285545"/>
    <lineage>
        <taxon>Bacteria</taxon>
        <taxon>Bacillati</taxon>
        <taxon>Actinomycetota</taxon>
        <taxon>Actinomycetes</taxon>
        <taxon>Kitasatosporales</taxon>
        <taxon>Streptomycetaceae</taxon>
        <taxon>Kitasatospora</taxon>
    </lineage>
</organism>
<comment type="subcellular location">
    <subcellularLocation>
        <location evidence="10">Cytoplasm</location>
    </subcellularLocation>
</comment>
<name>A0A561EJJ9_9ACTN</name>
<dbReference type="GO" id="GO:0005737">
    <property type="term" value="C:cytoplasm"/>
    <property type="evidence" value="ECO:0007669"/>
    <property type="project" value="UniProtKB-SubCell"/>
</dbReference>
<keyword evidence="7 10" id="KW-0255">Endonuclease</keyword>
<evidence type="ECO:0000256" key="4">
    <source>
        <dbReference type="ARBA" id="ARBA00012180"/>
    </source>
</evidence>
<comment type="catalytic activity">
    <reaction evidence="1 10">
        <text>Endonucleolytic cleavage to 5'-phosphomonoester.</text>
        <dbReference type="EC" id="3.1.26.4"/>
    </reaction>
</comment>
<protein>
    <recommendedName>
        <fullName evidence="4 10">Ribonuclease H</fullName>
        <shortName evidence="10">RNase H</shortName>
        <ecNumber evidence="4 10">3.1.26.4</ecNumber>
    </recommendedName>
</protein>
<dbReference type="InterPro" id="IPR036397">
    <property type="entry name" value="RNaseH_sf"/>
</dbReference>
<dbReference type="GO" id="GO:0043137">
    <property type="term" value="P:DNA replication, removal of RNA primer"/>
    <property type="evidence" value="ECO:0007669"/>
    <property type="project" value="TreeGrafter"/>
</dbReference>
<comment type="similarity">
    <text evidence="2 10">Belongs to the RNase H family.</text>
</comment>
<comment type="function">
    <text evidence="10">Endonuclease that specifically degrades the RNA of RNA-DNA hybrids.</text>
</comment>
<dbReference type="Gene3D" id="3.30.420.10">
    <property type="entry name" value="Ribonuclease H-like superfamily/Ribonuclease H"/>
    <property type="match status" value="1"/>
</dbReference>
<evidence type="ECO:0000256" key="10">
    <source>
        <dbReference type="HAMAP-Rule" id="MF_00042"/>
    </source>
</evidence>
<gene>
    <name evidence="10" type="primary">rnhA</name>
    <name evidence="13" type="ORF">FB465_0722</name>
</gene>
<evidence type="ECO:0000256" key="7">
    <source>
        <dbReference type="ARBA" id="ARBA00022759"/>
    </source>
</evidence>
<dbReference type="InterPro" id="IPR012337">
    <property type="entry name" value="RNaseH-like_sf"/>
</dbReference>
<comment type="cofactor">
    <cofactor evidence="10">
        <name>Mg(2+)</name>
        <dbReference type="ChEBI" id="CHEBI:18420"/>
    </cofactor>
    <text evidence="10">Binds 1 Mg(2+) ion per subunit. May bind a second metal ion at a regulatory site, or after substrate binding.</text>
</comment>
<dbReference type="PROSITE" id="PS50879">
    <property type="entry name" value="RNASE_H_1"/>
    <property type="match status" value="1"/>
</dbReference>
<dbReference type="CDD" id="cd09278">
    <property type="entry name" value="RNase_HI_prokaryote_like"/>
    <property type="match status" value="1"/>
</dbReference>
<dbReference type="EMBL" id="VIVR01000001">
    <property type="protein sequence ID" value="TWE15783.1"/>
    <property type="molecule type" value="Genomic_DNA"/>
</dbReference>
<dbReference type="GO" id="GO:0003676">
    <property type="term" value="F:nucleic acid binding"/>
    <property type="evidence" value="ECO:0007669"/>
    <property type="project" value="InterPro"/>
</dbReference>
<dbReference type="SUPFAM" id="SSF53098">
    <property type="entry name" value="Ribonuclease H-like"/>
    <property type="match status" value="1"/>
</dbReference>
<feature type="compositionally biased region" description="Low complexity" evidence="11">
    <location>
        <begin position="245"/>
        <end position="270"/>
    </location>
</feature>
<accession>A0A561EJJ9</accession>
<evidence type="ECO:0000256" key="5">
    <source>
        <dbReference type="ARBA" id="ARBA00022722"/>
    </source>
</evidence>
<dbReference type="InterPro" id="IPR050092">
    <property type="entry name" value="RNase_H"/>
</dbReference>
<evidence type="ECO:0000256" key="8">
    <source>
        <dbReference type="ARBA" id="ARBA00022801"/>
    </source>
</evidence>
<comment type="caution">
    <text evidence="13">The sequence shown here is derived from an EMBL/GenBank/DDBJ whole genome shotgun (WGS) entry which is preliminary data.</text>
</comment>
<evidence type="ECO:0000256" key="3">
    <source>
        <dbReference type="ARBA" id="ARBA00011245"/>
    </source>
</evidence>
<dbReference type="PANTHER" id="PTHR10642">
    <property type="entry name" value="RIBONUCLEASE H1"/>
    <property type="match status" value="1"/>
</dbReference>
<feature type="binding site" evidence="10">
    <location>
        <position position="150"/>
    </location>
    <ligand>
        <name>Mg(2+)</name>
        <dbReference type="ChEBI" id="CHEBI:18420"/>
        <label>1</label>
    </ligand>
</feature>
<feature type="binding site" evidence="10">
    <location>
        <position position="216"/>
    </location>
    <ligand>
        <name>Mg(2+)</name>
        <dbReference type="ChEBI" id="CHEBI:18420"/>
        <label>2</label>
    </ligand>
</feature>
<feature type="binding site" evidence="10">
    <location>
        <position position="128"/>
    </location>
    <ligand>
        <name>Mg(2+)</name>
        <dbReference type="ChEBI" id="CHEBI:18420"/>
        <label>1</label>
    </ligand>
</feature>
<keyword evidence="10" id="KW-0963">Cytoplasm</keyword>
<dbReference type="Proteomes" id="UP000318416">
    <property type="component" value="Unassembled WGS sequence"/>
</dbReference>
<reference evidence="13 14" key="1">
    <citation type="submission" date="2019-06" db="EMBL/GenBank/DDBJ databases">
        <title>Sequencing the genomes of 1000 actinobacteria strains.</title>
        <authorList>
            <person name="Klenk H.-P."/>
        </authorList>
    </citation>
    <scope>NUCLEOTIDE SEQUENCE [LARGE SCALE GENOMIC DNA]</scope>
    <source>
        <strain evidence="13 14">DSM 41649</strain>
    </source>
</reference>
<evidence type="ECO:0000256" key="2">
    <source>
        <dbReference type="ARBA" id="ARBA00005300"/>
    </source>
</evidence>